<keyword evidence="3" id="KW-1185">Reference proteome</keyword>
<name>A0A372JHM8_9ACTN</name>
<organism evidence="2 3">
    <name type="scientific">Actinomadura logoneensis</name>
    <dbReference type="NCBI Taxonomy" id="2293572"/>
    <lineage>
        <taxon>Bacteria</taxon>
        <taxon>Bacillati</taxon>
        <taxon>Actinomycetota</taxon>
        <taxon>Actinomycetes</taxon>
        <taxon>Streptosporangiales</taxon>
        <taxon>Thermomonosporaceae</taxon>
        <taxon>Actinomadura</taxon>
    </lineage>
</organism>
<evidence type="ECO:0000259" key="1">
    <source>
        <dbReference type="Pfam" id="PF12697"/>
    </source>
</evidence>
<dbReference type="RefSeq" id="WP_117359356.1">
    <property type="nucleotide sequence ID" value="NZ_QURH01000336.1"/>
</dbReference>
<dbReference type="EMBL" id="QURH01000336">
    <property type="protein sequence ID" value="RFU39511.1"/>
    <property type="molecule type" value="Genomic_DNA"/>
</dbReference>
<dbReference type="Pfam" id="PF12697">
    <property type="entry name" value="Abhydrolase_6"/>
    <property type="match status" value="1"/>
</dbReference>
<dbReference type="PANTHER" id="PTHR43433:SF5">
    <property type="entry name" value="AB HYDROLASE-1 DOMAIN-CONTAINING PROTEIN"/>
    <property type="match status" value="1"/>
</dbReference>
<reference evidence="2 3" key="1">
    <citation type="submission" date="2018-08" db="EMBL/GenBank/DDBJ databases">
        <title>Actinomadura jelena sp. nov., a novel Actinomycete isolated from soil in Chad.</title>
        <authorList>
            <person name="Shi L."/>
        </authorList>
    </citation>
    <scope>NUCLEOTIDE SEQUENCE [LARGE SCALE GENOMIC DNA]</scope>
    <source>
        <strain evidence="2 3">NEAU-G17</strain>
    </source>
</reference>
<gene>
    <name evidence="2" type="ORF">DZF91_22085</name>
</gene>
<evidence type="ECO:0000313" key="3">
    <source>
        <dbReference type="Proteomes" id="UP000261811"/>
    </source>
</evidence>
<protein>
    <submittedName>
        <fullName evidence="2">Alpha/beta hydrolase</fullName>
    </submittedName>
</protein>
<feature type="domain" description="AB hydrolase-1" evidence="1">
    <location>
        <begin position="32"/>
        <end position="256"/>
    </location>
</feature>
<dbReference type="Proteomes" id="UP000261811">
    <property type="component" value="Unassembled WGS sequence"/>
</dbReference>
<dbReference type="SUPFAM" id="SSF53474">
    <property type="entry name" value="alpha/beta-Hydrolases"/>
    <property type="match status" value="1"/>
</dbReference>
<dbReference type="OrthoDB" id="63519at2"/>
<evidence type="ECO:0000313" key="2">
    <source>
        <dbReference type="EMBL" id="RFU39511.1"/>
    </source>
</evidence>
<dbReference type="PANTHER" id="PTHR43433">
    <property type="entry name" value="HYDROLASE, ALPHA/BETA FOLD FAMILY PROTEIN"/>
    <property type="match status" value="1"/>
</dbReference>
<sequence>MTTAPGRVSTGTVVSADGTPIAYDVTGTGPAVVLVHGAMTGRSHPTLAEVARILSPWFTVFNYDRRGRGDSGDTPPYALRREIDDLAAVIAAAGGSAMVFGGSSGAALALEAAARLPAVTRLALWEPPYHVGAGAPVLPDDFAARLAALVDAGARGDAVELFMARAAEVPPAAVAALRAGPSWPWMETLARTLVYEAVVMGPGNAFPTRTAAAIARPVLVLNGRDSPAWMRAAGTTVARGIPGAVHRVLPDQAHDVSAAALAPELLEFFARQ</sequence>
<comment type="caution">
    <text evidence="2">The sequence shown here is derived from an EMBL/GenBank/DDBJ whole genome shotgun (WGS) entry which is preliminary data.</text>
</comment>
<dbReference type="InterPro" id="IPR029058">
    <property type="entry name" value="AB_hydrolase_fold"/>
</dbReference>
<dbReference type="Gene3D" id="3.40.50.1820">
    <property type="entry name" value="alpha/beta hydrolase"/>
    <property type="match status" value="1"/>
</dbReference>
<dbReference type="AlphaFoldDB" id="A0A372JHM8"/>
<dbReference type="InterPro" id="IPR050471">
    <property type="entry name" value="AB_hydrolase"/>
</dbReference>
<keyword evidence="2" id="KW-0378">Hydrolase</keyword>
<proteinExistence type="predicted"/>
<dbReference type="GO" id="GO:0016787">
    <property type="term" value="F:hydrolase activity"/>
    <property type="evidence" value="ECO:0007669"/>
    <property type="project" value="UniProtKB-KW"/>
</dbReference>
<accession>A0A372JHM8</accession>
<dbReference type="InterPro" id="IPR000073">
    <property type="entry name" value="AB_hydrolase_1"/>
</dbReference>